<reference evidence="3 4" key="1">
    <citation type="submission" date="2016-05" db="EMBL/GenBank/DDBJ databases">
        <authorList>
            <person name="Naeem Raeece"/>
        </authorList>
    </citation>
    <scope>NUCLEOTIDE SEQUENCE [LARGE SCALE GENOMIC DNA]</scope>
</reference>
<evidence type="ECO:0000313" key="4">
    <source>
        <dbReference type="Proteomes" id="UP000078560"/>
    </source>
</evidence>
<gene>
    <name evidence="2" type="ORF">POVCU1_037480</name>
    <name evidence="1" type="ORF">POVCU2_0040600</name>
</gene>
<protein>
    <recommendedName>
        <fullName evidence="5">RAP protein</fullName>
    </recommendedName>
</protein>
<proteinExistence type="predicted"/>
<sequence length="410" mass="49152">MTGLLYQMQDVFFFFSGNTRKIMSINAYCKDLFCRKRGFLNSFHLKKYVRLVESKGKHRPFLVERKKAHEPFLSKNCSCFLSLRREHHTVRRCNELNGENDKGEECAKNANSKIAPIRIAVGYETNRNRCKDPYNEKIFRLLLLLKRKRNRDCNKLKLISKHIFNNLSWYNIDQITKVLYCTYFFSIILKKEDFHRLIKRLKVLTFNKKDGIVVGELALNLLRIRIPKENVDKKLLFDLNNFMNDLLRSLILYNNRSTSYFDYVHVVREIQLISHHRFCSWVNNKHLDDSVLNFMHSFQNPVVKQNRKLDFIFINEVIDILYKLNCEVSDLSMYNYTIPIFLKELNLIIECISSKNTFEGTLIVTPYFMQRYKLFKKLNFRVLFLYKQLLPLNEEERMNFVKKSLYDAIK</sequence>
<evidence type="ECO:0000313" key="2">
    <source>
        <dbReference type="EMBL" id="SBS97349.1"/>
    </source>
</evidence>
<dbReference type="AlphaFoldDB" id="A0A1A8W7A7"/>
<accession>A0A1A8W7A7</accession>
<name>A0A1A8W7A7_PLAOA</name>
<reference evidence="1" key="2">
    <citation type="submission" date="2016-05" db="EMBL/GenBank/DDBJ databases">
        <authorList>
            <person name="Lavstsen T."/>
            <person name="Jespersen J.S."/>
        </authorList>
    </citation>
    <scope>NUCLEOTIDE SEQUENCE [LARGE SCALE GENOMIC DNA]</scope>
</reference>
<dbReference type="EMBL" id="FLQU01000537">
    <property type="protein sequence ID" value="SBS87048.1"/>
    <property type="molecule type" value="Genomic_DNA"/>
</dbReference>
<dbReference type="EMBL" id="FLQV01000690">
    <property type="protein sequence ID" value="SBS97349.1"/>
    <property type="molecule type" value="Genomic_DNA"/>
</dbReference>
<evidence type="ECO:0008006" key="5">
    <source>
        <dbReference type="Google" id="ProtNLM"/>
    </source>
</evidence>
<evidence type="ECO:0000313" key="3">
    <source>
        <dbReference type="Proteomes" id="UP000078546"/>
    </source>
</evidence>
<evidence type="ECO:0000313" key="1">
    <source>
        <dbReference type="EMBL" id="SBS87048.1"/>
    </source>
</evidence>
<dbReference type="Proteomes" id="UP000078560">
    <property type="component" value="Unassembled WGS sequence"/>
</dbReference>
<organism evidence="1 4">
    <name type="scientific">Plasmodium ovale curtisi</name>
    <dbReference type="NCBI Taxonomy" id="864141"/>
    <lineage>
        <taxon>Eukaryota</taxon>
        <taxon>Sar</taxon>
        <taxon>Alveolata</taxon>
        <taxon>Apicomplexa</taxon>
        <taxon>Aconoidasida</taxon>
        <taxon>Haemosporida</taxon>
        <taxon>Plasmodiidae</taxon>
        <taxon>Plasmodium</taxon>
        <taxon>Plasmodium (Plasmodium)</taxon>
    </lineage>
</organism>
<dbReference type="Proteomes" id="UP000078546">
    <property type="component" value="Unassembled WGS sequence"/>
</dbReference>